<reference evidence="4" key="1">
    <citation type="submission" date="2022-07" db="EMBL/GenBank/DDBJ databases">
        <title>Taxonomic analysis of Microcella humidisoli nov. sp., isolated from riverside soil.</title>
        <authorList>
            <person name="Molina K.M."/>
            <person name="Kim S.B."/>
        </authorList>
    </citation>
    <scope>NUCLEOTIDE SEQUENCE</scope>
    <source>
        <strain evidence="4">MMS21-STM10</strain>
    </source>
</reference>
<evidence type="ECO:0000256" key="1">
    <source>
        <dbReference type="ARBA" id="ARBA00023125"/>
    </source>
</evidence>
<dbReference type="SUPFAM" id="SSF46689">
    <property type="entry name" value="Homeodomain-like"/>
    <property type="match status" value="1"/>
</dbReference>
<accession>A0ABY5FW01</accession>
<organism evidence="4 5">
    <name type="scientific">Microcella humidisoli</name>
    <dbReference type="NCBI Taxonomy" id="2963406"/>
    <lineage>
        <taxon>Bacteria</taxon>
        <taxon>Bacillati</taxon>
        <taxon>Actinomycetota</taxon>
        <taxon>Actinomycetes</taxon>
        <taxon>Micrococcales</taxon>
        <taxon>Microbacteriaceae</taxon>
        <taxon>Microcella</taxon>
    </lineage>
</organism>
<evidence type="ECO:0000256" key="2">
    <source>
        <dbReference type="PROSITE-ProRule" id="PRU00335"/>
    </source>
</evidence>
<protein>
    <submittedName>
        <fullName evidence="4">TetR family transcriptional regulator</fullName>
    </submittedName>
</protein>
<name>A0ABY5FW01_9MICO</name>
<evidence type="ECO:0000313" key="5">
    <source>
        <dbReference type="Proteomes" id="UP001060039"/>
    </source>
</evidence>
<dbReference type="InterPro" id="IPR001647">
    <property type="entry name" value="HTH_TetR"/>
</dbReference>
<dbReference type="InterPro" id="IPR009057">
    <property type="entry name" value="Homeodomain-like_sf"/>
</dbReference>
<dbReference type="RefSeq" id="WP_255159097.1">
    <property type="nucleotide sequence ID" value="NZ_CP101497.1"/>
</dbReference>
<evidence type="ECO:0000259" key="3">
    <source>
        <dbReference type="PROSITE" id="PS50977"/>
    </source>
</evidence>
<dbReference type="EMBL" id="CP101497">
    <property type="protein sequence ID" value="UTT61956.1"/>
    <property type="molecule type" value="Genomic_DNA"/>
</dbReference>
<feature type="DNA-binding region" description="H-T-H motif" evidence="2">
    <location>
        <begin position="28"/>
        <end position="47"/>
    </location>
</feature>
<sequence length="192" mass="21077">MVANPLRRAQLSDAALAVLARSGLRGVTHRAVDAEAGVPAGTTSNYFADRARLLSALTERVYERLQPDAAVLQRLESQPRTRETFADYMRDIVRRATNEPTLILALWELRIESTRNPDVAELVGATVRRAFDFDVQYHRASGLPGDEVEVSLLHWAIDGLLMDTLGPAMGSSLDTDAAVDLLVERLVPTARA</sequence>
<proteinExistence type="predicted"/>
<gene>
    <name evidence="4" type="ORF">NNL39_09780</name>
</gene>
<dbReference type="PROSITE" id="PS50977">
    <property type="entry name" value="HTH_TETR_2"/>
    <property type="match status" value="1"/>
</dbReference>
<keyword evidence="1 2" id="KW-0238">DNA-binding</keyword>
<dbReference type="Pfam" id="PF00440">
    <property type="entry name" value="TetR_N"/>
    <property type="match status" value="1"/>
</dbReference>
<feature type="domain" description="HTH tetR-type" evidence="3">
    <location>
        <begin position="5"/>
        <end position="65"/>
    </location>
</feature>
<dbReference type="Pfam" id="PF17940">
    <property type="entry name" value="TetR_C_31"/>
    <property type="match status" value="1"/>
</dbReference>
<keyword evidence="5" id="KW-1185">Reference proteome</keyword>
<dbReference type="Proteomes" id="UP001060039">
    <property type="component" value="Chromosome"/>
</dbReference>
<dbReference type="Gene3D" id="1.10.357.10">
    <property type="entry name" value="Tetracycline Repressor, domain 2"/>
    <property type="match status" value="1"/>
</dbReference>
<evidence type="ECO:0000313" key="4">
    <source>
        <dbReference type="EMBL" id="UTT61956.1"/>
    </source>
</evidence>
<dbReference type="InterPro" id="IPR041583">
    <property type="entry name" value="TetR_C_31"/>
</dbReference>